<comment type="caution">
    <text evidence="4">The sequence shown here is derived from an EMBL/GenBank/DDBJ whole genome shotgun (WGS) entry which is preliminary data.</text>
</comment>
<evidence type="ECO:0000259" key="3">
    <source>
        <dbReference type="PROSITE" id="PS50158"/>
    </source>
</evidence>
<keyword evidence="1" id="KW-0862">Zinc</keyword>
<dbReference type="SUPFAM" id="SSF56219">
    <property type="entry name" value="DNase I-like"/>
    <property type="match status" value="1"/>
</dbReference>
<dbReference type="AlphaFoldDB" id="A0AAW1JKJ7"/>
<dbReference type="Gene3D" id="3.60.10.10">
    <property type="entry name" value="Endonuclease/exonuclease/phosphatase"/>
    <property type="match status" value="1"/>
</dbReference>
<protein>
    <recommendedName>
        <fullName evidence="3">CCHC-type domain-containing protein</fullName>
    </recommendedName>
</protein>
<feature type="region of interest" description="Disordered" evidence="2">
    <location>
        <begin position="542"/>
        <end position="569"/>
    </location>
</feature>
<organism evidence="4 5">
    <name type="scientific">Popillia japonica</name>
    <name type="common">Japanese beetle</name>
    <dbReference type="NCBI Taxonomy" id="7064"/>
    <lineage>
        <taxon>Eukaryota</taxon>
        <taxon>Metazoa</taxon>
        <taxon>Ecdysozoa</taxon>
        <taxon>Arthropoda</taxon>
        <taxon>Hexapoda</taxon>
        <taxon>Insecta</taxon>
        <taxon>Pterygota</taxon>
        <taxon>Neoptera</taxon>
        <taxon>Endopterygota</taxon>
        <taxon>Coleoptera</taxon>
        <taxon>Polyphaga</taxon>
        <taxon>Scarabaeiformia</taxon>
        <taxon>Scarabaeidae</taxon>
        <taxon>Rutelinae</taxon>
        <taxon>Popillia</taxon>
    </lineage>
</organism>
<dbReference type="PROSITE" id="PS50158">
    <property type="entry name" value="ZF_CCHC"/>
    <property type="match status" value="1"/>
</dbReference>
<dbReference type="GO" id="GO:0008270">
    <property type="term" value="F:zinc ion binding"/>
    <property type="evidence" value="ECO:0007669"/>
    <property type="project" value="UniProtKB-KW"/>
</dbReference>
<dbReference type="EMBL" id="JASPKY010000361">
    <property type="protein sequence ID" value="KAK9703899.1"/>
    <property type="molecule type" value="Genomic_DNA"/>
</dbReference>
<dbReference type="GO" id="GO:0003676">
    <property type="term" value="F:nucleic acid binding"/>
    <property type="evidence" value="ECO:0007669"/>
    <property type="project" value="InterPro"/>
</dbReference>
<name>A0AAW1JKJ7_POPJA</name>
<evidence type="ECO:0000313" key="4">
    <source>
        <dbReference type="EMBL" id="KAK9703899.1"/>
    </source>
</evidence>
<dbReference type="InterPro" id="IPR001878">
    <property type="entry name" value="Znf_CCHC"/>
</dbReference>
<evidence type="ECO:0000256" key="1">
    <source>
        <dbReference type="PROSITE-ProRule" id="PRU00047"/>
    </source>
</evidence>
<keyword evidence="1" id="KW-0863">Zinc-finger</keyword>
<feature type="domain" description="CCHC-type" evidence="3">
    <location>
        <begin position="181"/>
        <end position="197"/>
    </location>
</feature>
<evidence type="ECO:0000256" key="2">
    <source>
        <dbReference type="SAM" id="MobiDB-lite"/>
    </source>
</evidence>
<gene>
    <name evidence="4" type="ORF">QE152_g29022</name>
</gene>
<keyword evidence="1" id="KW-0479">Metal-binding</keyword>
<accession>A0AAW1JKJ7</accession>
<reference evidence="4 5" key="1">
    <citation type="journal article" date="2024" name="BMC Genomics">
        <title>De novo assembly and annotation of Popillia japonica's genome with initial clues to its potential as an invasive pest.</title>
        <authorList>
            <person name="Cucini C."/>
            <person name="Boschi S."/>
            <person name="Funari R."/>
            <person name="Cardaioli E."/>
            <person name="Iannotti N."/>
            <person name="Marturano G."/>
            <person name="Paoli F."/>
            <person name="Bruttini M."/>
            <person name="Carapelli A."/>
            <person name="Frati F."/>
            <person name="Nardi F."/>
        </authorList>
    </citation>
    <scope>NUCLEOTIDE SEQUENCE [LARGE SCALE GENOMIC DNA]</scope>
    <source>
        <strain evidence="4">DMR45628</strain>
    </source>
</reference>
<evidence type="ECO:0000313" key="5">
    <source>
        <dbReference type="Proteomes" id="UP001458880"/>
    </source>
</evidence>
<keyword evidence="5" id="KW-1185">Reference proteome</keyword>
<proteinExistence type="predicted"/>
<dbReference type="Proteomes" id="UP001458880">
    <property type="component" value="Unassembled WGS sequence"/>
</dbReference>
<dbReference type="InterPro" id="IPR036691">
    <property type="entry name" value="Endo/exonu/phosph_ase_sf"/>
</dbReference>
<sequence>MPEEYSPVLKKNIEPTNVLIVKRKNRSQSSKVTCKELKTMIDPVALSMSVNKLVEKDNGTVVNKCNPQDNIKSLETNLKSRFGTEYTVGASEKLNPKVIIFSVNKEDTLDKEKLLDTIVKQNRINVTKNFVFKIIRAFGKKDTDNIIMGCDPNTFKALLEKKTLYIRWNRCRVVESFHLLRCYNCCTYGHRAKNCRSSISCPKCSGDHALKDCSSTEFKCINCDRYNTKFKSTYLTSHNVFDKSCPVYINAATQAPSTTNYSSQQLPLQEKELPNNFIFLLNVQSLNNKINMLDYILQLYPSNFICLTETWLKPAQISVTHLSNYKLVSHFSRTQYNGGGSCIFVGNKFNATNFDVSSSGIEKLLEVCAVQWFHNSRRCRVGCQRTESLSHVLQGCPVTHALRLKRHDEIVNKIATHSRRRGYTVEKEPRVYHPDRQLLVPDLAIHLPDDALLVCDVQVCSEGSRNLVESWERKRLVYDNPRFRAAAARRWLLKRLTILPLLLSARGMWPRCNARTAELLALPNITKARCVHSRLKWGSLGTQAPGVRQPQIPCGRRPSLAAEEADHPAPTAECERNLAQVQRTNC</sequence>